<dbReference type="RefSeq" id="WP_075621682.1">
    <property type="nucleotide sequence ID" value="NZ_CP015607.1"/>
</dbReference>
<feature type="chain" id="PRO_5012159705" evidence="1">
    <location>
        <begin position="27"/>
        <end position="170"/>
    </location>
</feature>
<organism evidence="2 3">
    <name type="scientific">Bacillus safensis</name>
    <dbReference type="NCBI Taxonomy" id="561879"/>
    <lineage>
        <taxon>Bacteria</taxon>
        <taxon>Bacillati</taxon>
        <taxon>Bacillota</taxon>
        <taxon>Bacilli</taxon>
        <taxon>Bacillales</taxon>
        <taxon>Bacillaceae</taxon>
        <taxon>Bacillus</taxon>
    </lineage>
</organism>
<dbReference type="AlphaFoldDB" id="A0A1L6ZF24"/>
<accession>A0A1L6ZF24</accession>
<protein>
    <submittedName>
        <fullName evidence="2">Uncharacterized protein</fullName>
    </submittedName>
</protein>
<proteinExistence type="predicted"/>
<evidence type="ECO:0000313" key="3">
    <source>
        <dbReference type="Proteomes" id="UP000185426"/>
    </source>
</evidence>
<dbReference type="EMBL" id="CP015607">
    <property type="protein sequence ID" value="APT45129.1"/>
    <property type="molecule type" value="Genomic_DNA"/>
</dbReference>
<evidence type="ECO:0000313" key="2">
    <source>
        <dbReference type="EMBL" id="APT45129.1"/>
    </source>
</evidence>
<feature type="signal peptide" evidence="1">
    <location>
        <begin position="1"/>
        <end position="26"/>
    </location>
</feature>
<sequence length="170" mass="18819">MKIYKSLSIAAMSLVLTFSVSAPVFADEKVQTPIEHTDQTSYSVLDDNILKSEVETQASWDGQFKSDYTIPSHIVAAAASAGAYKISQYMMGTLNVSGAAAAALTGMITNYISTKGKIRLVSTEKYRWIKKYTKAEYQATTKIYVNGKYKSTKTKKWISEVDNNIDSLDK</sequence>
<evidence type="ECO:0000256" key="1">
    <source>
        <dbReference type="SAM" id="SignalP"/>
    </source>
</evidence>
<gene>
    <name evidence="2" type="ORF">BSA145_03815</name>
</gene>
<reference evidence="2 3" key="1">
    <citation type="submission" date="2016-05" db="EMBL/GenBank/DDBJ databases">
        <title>Complete Genome and Methylome Analysis of Psychrotrophic Bacterial Isolates from Antarctic Lake Untersee.</title>
        <authorList>
            <person name="Fomenkov A."/>
            <person name="Akimov V.N."/>
            <person name="Vasilyeva L.V."/>
            <person name="Andersen D."/>
            <person name="Vincze T."/>
            <person name="Roberts R.J."/>
        </authorList>
    </citation>
    <scope>NUCLEOTIDE SEQUENCE [LARGE SCALE GENOMIC DNA]</scope>
    <source>
        <strain evidence="2 3">U14-5</strain>
    </source>
</reference>
<keyword evidence="1" id="KW-0732">Signal</keyword>
<name>A0A1L6ZF24_BACIA</name>
<dbReference type="Proteomes" id="UP000185426">
    <property type="component" value="Chromosome"/>
</dbReference>